<organism evidence="3 4">
    <name type="scientific">Amphiplicatus metriothermophilus</name>
    <dbReference type="NCBI Taxonomy" id="1519374"/>
    <lineage>
        <taxon>Bacteria</taxon>
        <taxon>Pseudomonadati</taxon>
        <taxon>Pseudomonadota</taxon>
        <taxon>Alphaproteobacteria</taxon>
        <taxon>Parvularculales</taxon>
        <taxon>Parvularculaceae</taxon>
        <taxon>Amphiplicatus</taxon>
    </lineage>
</organism>
<feature type="chain" id="PRO_5013190080" description="AMIN domain-containing protein" evidence="2">
    <location>
        <begin position="23"/>
        <end position="735"/>
    </location>
</feature>
<evidence type="ECO:0008006" key="5">
    <source>
        <dbReference type="Google" id="ProtNLM"/>
    </source>
</evidence>
<keyword evidence="2" id="KW-0732">Signal</keyword>
<evidence type="ECO:0000313" key="3">
    <source>
        <dbReference type="EMBL" id="SNT68349.1"/>
    </source>
</evidence>
<protein>
    <recommendedName>
        <fullName evidence="5">AMIN domain-containing protein</fullName>
    </recommendedName>
</protein>
<feature type="region of interest" description="Disordered" evidence="1">
    <location>
        <begin position="129"/>
        <end position="155"/>
    </location>
</feature>
<reference evidence="3 4" key="1">
    <citation type="submission" date="2017-07" db="EMBL/GenBank/DDBJ databases">
        <authorList>
            <person name="Sun Z.S."/>
            <person name="Albrecht U."/>
            <person name="Echele G."/>
            <person name="Lee C.C."/>
        </authorList>
    </citation>
    <scope>NUCLEOTIDE SEQUENCE [LARGE SCALE GENOMIC DNA]</scope>
    <source>
        <strain evidence="3 4">CGMCC 1.12710</strain>
    </source>
</reference>
<keyword evidence="4" id="KW-1185">Reference proteome</keyword>
<sequence length="735" mass="76492">MTPRLRIAFFALAAAMAGGADARAQEIAVAAGEHEGRSRVVLPAAAGEADVAQNGRTVFVRFASPTVRLDLADLNDKRKAHRVGRADFRVGAAGPVLALDLVCDCRIETRRLANGKLMIDIVDGAHAPAPDKTAASASHTEDRAGAAASDPVSDISVEEARNRMIELLQKAADNGYVRPREDAKDLAPPQPASVAVAPSAALSTEPQPRDAARRASAHACLHDAAFAIDGAPFASEPLVALAALQSALAAAAPGEERPAAQALARGYLAVGFGEEALQTLAEYGEGASLLADLARVVAENDVARDSTLLGARDCRGAHALWQAAASPPEDVAAAAARAGDAILDLPARLRALIAARIARKLIEAEVWSEAKRYYRIAVEASPEPTPELEYAAARLLEHDGDAGAAAERLRELAAGGSEASKDALLALARRYAEEGRAPHEGFREDIGALAQTEEGLPRGRAAAFQEAALWAAEGNIEASLMLLRNAAKAGPDAAAPAARKARDLLAKAFAGGDERMIAPALAALLENYDFVDPARAEPDFRRAAAAAALQAGLPDVAARIVPAKSADRGEALVRARALIETGEPEAALAEAAPYADDQDFATLVVEANLQAGRNFAALAAASVLADPAMKAELMAEAAWRAGDWASAASAFRRIEPNRMRVDAARRYALAAYMAGAEAMPPAAEAVLRDQAPEALESLRSLFAPASSGPILERGEALADGAAEEIELIEEMLGHG</sequence>
<evidence type="ECO:0000256" key="2">
    <source>
        <dbReference type="SAM" id="SignalP"/>
    </source>
</evidence>
<feature type="signal peptide" evidence="2">
    <location>
        <begin position="1"/>
        <end position="22"/>
    </location>
</feature>
<name>A0A239PLX0_9PROT</name>
<dbReference type="AlphaFoldDB" id="A0A239PLX0"/>
<feature type="region of interest" description="Disordered" evidence="1">
    <location>
        <begin position="180"/>
        <end position="209"/>
    </location>
</feature>
<evidence type="ECO:0000256" key="1">
    <source>
        <dbReference type="SAM" id="MobiDB-lite"/>
    </source>
</evidence>
<evidence type="ECO:0000313" key="4">
    <source>
        <dbReference type="Proteomes" id="UP000198346"/>
    </source>
</evidence>
<dbReference type="OrthoDB" id="7847197at2"/>
<dbReference type="RefSeq" id="WP_089411298.1">
    <property type="nucleotide sequence ID" value="NZ_FZQA01000001.1"/>
</dbReference>
<accession>A0A239PLX0</accession>
<feature type="compositionally biased region" description="Low complexity" evidence="1">
    <location>
        <begin position="192"/>
        <end position="201"/>
    </location>
</feature>
<dbReference type="Proteomes" id="UP000198346">
    <property type="component" value="Unassembled WGS sequence"/>
</dbReference>
<proteinExistence type="predicted"/>
<gene>
    <name evidence="3" type="ORF">SAMN06297382_0851</name>
</gene>
<dbReference type="EMBL" id="FZQA01000001">
    <property type="protein sequence ID" value="SNT68349.1"/>
    <property type="molecule type" value="Genomic_DNA"/>
</dbReference>